<dbReference type="RefSeq" id="XP_031818050.1">
    <property type="nucleotide sequence ID" value="XM_031962190.1"/>
</dbReference>
<dbReference type="FunFam" id="1.20.1540.10:FF:000007">
    <property type="entry name" value="Rhomboid like 2"/>
    <property type="match status" value="1"/>
</dbReference>
<evidence type="ECO:0000256" key="12">
    <source>
        <dbReference type="ARBA" id="ARBA00069178"/>
    </source>
</evidence>
<feature type="active site" evidence="14">
    <location>
        <position position="244"/>
    </location>
</feature>
<organism evidence="17 18">
    <name type="scientific">Sarcophilus harrisii</name>
    <name type="common">Tasmanian devil</name>
    <name type="synonym">Sarcophilus laniarius</name>
    <dbReference type="NCBI Taxonomy" id="9305"/>
    <lineage>
        <taxon>Eukaryota</taxon>
        <taxon>Metazoa</taxon>
        <taxon>Chordata</taxon>
        <taxon>Craniata</taxon>
        <taxon>Vertebrata</taxon>
        <taxon>Euteleostomi</taxon>
        <taxon>Mammalia</taxon>
        <taxon>Metatheria</taxon>
        <taxon>Dasyuromorphia</taxon>
        <taxon>Dasyuridae</taxon>
        <taxon>Sarcophilus</taxon>
    </lineage>
</organism>
<dbReference type="InterPro" id="IPR051739">
    <property type="entry name" value="Rhomboid_IM_Serine_Proteases"/>
</dbReference>
<comment type="similarity">
    <text evidence="3 13">Belongs to the peptidase S54 family.</text>
</comment>
<feature type="transmembrane region" description="Helical" evidence="15">
    <location>
        <begin position="271"/>
        <end position="293"/>
    </location>
</feature>
<reference evidence="17" key="2">
    <citation type="submission" date="2025-08" db="UniProtKB">
        <authorList>
            <consortium name="Ensembl"/>
        </authorList>
    </citation>
    <scope>IDENTIFICATION</scope>
</reference>
<evidence type="ECO:0000256" key="15">
    <source>
        <dbReference type="SAM" id="Phobius"/>
    </source>
</evidence>
<keyword evidence="6 15" id="KW-0812">Transmembrane</keyword>
<reference evidence="17" key="3">
    <citation type="submission" date="2025-09" db="UniProtKB">
        <authorList>
            <consortium name="Ensembl"/>
        </authorList>
    </citation>
    <scope>IDENTIFICATION</scope>
</reference>
<feature type="active site" description="Nucleophile" evidence="14">
    <location>
        <position position="181"/>
    </location>
</feature>
<comment type="subcellular location">
    <subcellularLocation>
        <location evidence="2">Membrane</location>
        <topology evidence="2">Multi-pass membrane protein</topology>
    </subcellularLocation>
</comment>
<evidence type="ECO:0000256" key="11">
    <source>
        <dbReference type="ARBA" id="ARBA00058540"/>
    </source>
</evidence>
<dbReference type="KEGG" id="shr:100932354"/>
<dbReference type="GeneTree" id="ENSGT00940000159442"/>
<dbReference type="GeneID" id="100932354"/>
<sequence>MGRRHLNEEDYRKKKEKKEIWIKPRKKKGHLLNMWCRKVHRPISKWILPPDAQGNYPQRVRCLPPPLFISIISILQVVIFLYYTFWKPQEQWITLEIGIWESPFIYRPDKRKQAWRFISYMMVHAGVQHICGNLLMQLLLGLPLEMVHKGHRVGLVYLSGVIAGSLGSSIWDPFQALVGASGGVYALTGGYFMNVLMNFKNMVPLFGLFRLILILLTVVFDLGFGLYKKFIAPASEPRVSIVAHIAGGLAGMTIGYTVFSCFEKELLKEPMFWVAIIAYFVCVSFAVFFNIFLSPVD</sequence>
<feature type="transmembrane region" description="Helical" evidence="15">
    <location>
        <begin position="154"/>
        <end position="171"/>
    </location>
</feature>
<name>G3WYK5_SARHA</name>
<evidence type="ECO:0000256" key="14">
    <source>
        <dbReference type="PIRSR" id="PIRSR037470-50"/>
    </source>
</evidence>
<feature type="transmembrane region" description="Helical" evidence="15">
    <location>
        <begin position="239"/>
        <end position="259"/>
    </location>
</feature>
<dbReference type="InterPro" id="IPR035952">
    <property type="entry name" value="Rhomboid-like_sf"/>
</dbReference>
<keyword evidence="5 13" id="KW-0645">Protease</keyword>
<keyword evidence="18" id="KW-1185">Reference proteome</keyword>
<dbReference type="CTD" id="54933"/>
<feature type="transmembrane region" description="Helical" evidence="15">
    <location>
        <begin position="67"/>
        <end position="85"/>
    </location>
</feature>
<evidence type="ECO:0000256" key="9">
    <source>
        <dbReference type="ARBA" id="ARBA00022989"/>
    </source>
</evidence>
<protein>
    <recommendedName>
        <fullName evidence="12 13">Rhomboid-related protein 2</fullName>
        <ecNumber evidence="4 13">3.4.21.105</ecNumber>
    </recommendedName>
</protein>
<feature type="transmembrane region" description="Helical" evidence="15">
    <location>
        <begin position="117"/>
        <end position="142"/>
    </location>
</feature>
<dbReference type="AlphaFoldDB" id="G3WYK5"/>
<dbReference type="OrthoDB" id="418595at2759"/>
<proteinExistence type="inferred from homology"/>
<evidence type="ECO:0000256" key="5">
    <source>
        <dbReference type="ARBA" id="ARBA00022670"/>
    </source>
</evidence>
<dbReference type="Proteomes" id="UP000007648">
    <property type="component" value="Unassembled WGS sequence"/>
</dbReference>
<feature type="transmembrane region" description="Helical" evidence="15">
    <location>
        <begin position="177"/>
        <end position="196"/>
    </location>
</feature>
<evidence type="ECO:0000256" key="13">
    <source>
        <dbReference type="PIRNR" id="PIRNR037470"/>
    </source>
</evidence>
<keyword evidence="9 15" id="KW-1133">Transmembrane helix</keyword>
<comment type="catalytic activity">
    <reaction evidence="1 13">
        <text>Cleaves type-1 transmembrane domains using a catalytic dyad composed of serine and histidine that are contributed by different transmembrane domains.</text>
        <dbReference type="EC" id="3.4.21.105"/>
    </reaction>
</comment>
<dbReference type="eggNOG" id="KOG2289">
    <property type="taxonomic scope" value="Eukaryota"/>
</dbReference>
<dbReference type="InterPro" id="IPR017213">
    <property type="entry name" value="Peptidase_S54_rhomboid_met"/>
</dbReference>
<dbReference type="PANTHER" id="PTHR45840:SF6">
    <property type="entry name" value="RHOMBOID-RELATED PROTEIN 2"/>
    <property type="match status" value="1"/>
</dbReference>
<comment type="function">
    <text evidence="11">Involved in regulated intramembrane proteolysis and the subsequent release of functional polypeptides from their membrane anchors. Known substrate: EFNB3.</text>
</comment>
<dbReference type="PANTHER" id="PTHR45840">
    <property type="entry name" value="RHOMBOID-RELATED PROTEIN"/>
    <property type="match status" value="1"/>
</dbReference>
<evidence type="ECO:0000259" key="16">
    <source>
        <dbReference type="Pfam" id="PF01694"/>
    </source>
</evidence>
<dbReference type="GO" id="GO:0005886">
    <property type="term" value="C:plasma membrane"/>
    <property type="evidence" value="ECO:0007669"/>
    <property type="project" value="Ensembl"/>
</dbReference>
<dbReference type="Pfam" id="PF01694">
    <property type="entry name" value="Rhomboid"/>
    <property type="match status" value="1"/>
</dbReference>
<dbReference type="PIRSF" id="PIRSF037470">
    <property type="entry name" value="Rhomboid"/>
    <property type="match status" value="1"/>
</dbReference>
<dbReference type="InParanoid" id="G3WYK5"/>
<dbReference type="FunCoup" id="G3WYK5">
    <property type="interactions" value="146"/>
</dbReference>
<evidence type="ECO:0000313" key="17">
    <source>
        <dbReference type="Ensembl" id="ENSSHAP00000020510.2"/>
    </source>
</evidence>
<dbReference type="GO" id="GO:0004252">
    <property type="term" value="F:serine-type endopeptidase activity"/>
    <property type="evidence" value="ECO:0007669"/>
    <property type="project" value="UniProtKB-UniRule"/>
</dbReference>
<evidence type="ECO:0000256" key="1">
    <source>
        <dbReference type="ARBA" id="ARBA00000156"/>
    </source>
</evidence>
<evidence type="ECO:0000256" key="2">
    <source>
        <dbReference type="ARBA" id="ARBA00004141"/>
    </source>
</evidence>
<dbReference type="SUPFAM" id="SSF144091">
    <property type="entry name" value="Rhomboid-like"/>
    <property type="match status" value="1"/>
</dbReference>
<evidence type="ECO:0000256" key="6">
    <source>
        <dbReference type="ARBA" id="ARBA00022692"/>
    </source>
</evidence>
<evidence type="ECO:0000256" key="4">
    <source>
        <dbReference type="ARBA" id="ARBA00013039"/>
    </source>
</evidence>
<evidence type="ECO:0000256" key="3">
    <source>
        <dbReference type="ARBA" id="ARBA00009045"/>
    </source>
</evidence>
<accession>G3WYK5</accession>
<evidence type="ECO:0000256" key="7">
    <source>
        <dbReference type="ARBA" id="ARBA00022801"/>
    </source>
</evidence>
<evidence type="ECO:0000313" key="18">
    <source>
        <dbReference type="Proteomes" id="UP000007648"/>
    </source>
</evidence>
<feature type="domain" description="Peptidase S54 rhomboid" evidence="16">
    <location>
        <begin position="112"/>
        <end position="260"/>
    </location>
</feature>
<dbReference type="STRING" id="9305.ENSSHAP00000020510"/>
<dbReference type="GO" id="GO:0006508">
    <property type="term" value="P:proteolysis"/>
    <property type="evidence" value="ECO:0007669"/>
    <property type="project" value="UniProtKB-KW"/>
</dbReference>
<dbReference type="InterPro" id="IPR022764">
    <property type="entry name" value="Peptidase_S54_rhomboid_dom"/>
</dbReference>
<feature type="transmembrane region" description="Helical" evidence="15">
    <location>
        <begin position="208"/>
        <end position="227"/>
    </location>
</feature>
<dbReference type="Ensembl" id="ENSSHAT00000020673.2">
    <property type="protein sequence ID" value="ENSSHAP00000020510.2"/>
    <property type="gene ID" value="ENSSHAG00000017389.2"/>
</dbReference>
<keyword evidence="8 13" id="KW-0720">Serine protease</keyword>
<keyword evidence="7 13" id="KW-0378">Hydrolase</keyword>
<dbReference type="HOGENOM" id="CLU_048023_0_0_1"/>
<evidence type="ECO:0000256" key="10">
    <source>
        <dbReference type="ARBA" id="ARBA00023136"/>
    </source>
</evidence>
<dbReference type="EC" id="3.4.21.105" evidence="4 13"/>
<reference evidence="17 18" key="1">
    <citation type="journal article" date="2011" name="Proc. Natl. Acad. Sci. U.S.A.">
        <title>Genetic diversity and population structure of the endangered marsupial Sarcophilus harrisii (Tasmanian devil).</title>
        <authorList>
            <person name="Miller W."/>
            <person name="Hayes V.M."/>
            <person name="Ratan A."/>
            <person name="Petersen D.C."/>
            <person name="Wittekindt N.E."/>
            <person name="Miller J."/>
            <person name="Walenz B."/>
            <person name="Knight J."/>
            <person name="Qi J."/>
            <person name="Zhao F."/>
            <person name="Wang Q."/>
            <person name="Bedoya-Reina O.C."/>
            <person name="Katiyar N."/>
            <person name="Tomsho L.P."/>
            <person name="Kasson L.M."/>
            <person name="Hardie R.A."/>
            <person name="Woodbridge P."/>
            <person name="Tindall E.A."/>
            <person name="Bertelsen M.F."/>
            <person name="Dixon D."/>
            <person name="Pyecroft S."/>
            <person name="Helgen K.M."/>
            <person name="Lesk A.M."/>
            <person name="Pringle T.H."/>
            <person name="Patterson N."/>
            <person name="Zhang Y."/>
            <person name="Kreiss A."/>
            <person name="Woods G.M."/>
            <person name="Jones M.E."/>
            <person name="Schuster S.C."/>
        </authorList>
    </citation>
    <scope>NUCLEOTIDE SEQUENCE [LARGE SCALE GENOMIC DNA]</scope>
</reference>
<gene>
    <name evidence="17" type="primary">RHBDL2</name>
</gene>
<keyword evidence="10 15" id="KW-0472">Membrane</keyword>
<dbReference type="Gene3D" id="1.20.1540.10">
    <property type="entry name" value="Rhomboid-like"/>
    <property type="match status" value="1"/>
</dbReference>
<evidence type="ECO:0000256" key="8">
    <source>
        <dbReference type="ARBA" id="ARBA00022825"/>
    </source>
</evidence>